<accession>A0A0B7FSS3</accession>
<organism evidence="8 9">
    <name type="scientific">Thanatephorus cucumeris (strain AG1-IB / isolate 7/3/14)</name>
    <name type="common">Lettuce bottom rot fungus</name>
    <name type="synonym">Rhizoctonia solani</name>
    <dbReference type="NCBI Taxonomy" id="1108050"/>
    <lineage>
        <taxon>Eukaryota</taxon>
        <taxon>Fungi</taxon>
        <taxon>Dikarya</taxon>
        <taxon>Basidiomycota</taxon>
        <taxon>Agaricomycotina</taxon>
        <taxon>Agaricomycetes</taxon>
        <taxon>Cantharellales</taxon>
        <taxon>Ceratobasidiaceae</taxon>
        <taxon>Rhizoctonia</taxon>
        <taxon>Rhizoctonia solani AG-1</taxon>
    </lineage>
</organism>
<keyword evidence="9" id="KW-1185">Reference proteome</keyword>
<dbReference type="Proteomes" id="UP000059188">
    <property type="component" value="Unassembled WGS sequence"/>
</dbReference>
<gene>
    <name evidence="8" type="ORF">RSOLAG1IB_03969</name>
</gene>
<evidence type="ECO:0000313" key="9">
    <source>
        <dbReference type="Proteomes" id="UP000059188"/>
    </source>
</evidence>
<feature type="transmembrane region" description="Helical" evidence="6">
    <location>
        <begin position="908"/>
        <end position="926"/>
    </location>
</feature>
<dbReference type="PROSITE" id="PS51380">
    <property type="entry name" value="EXS"/>
    <property type="match status" value="1"/>
</dbReference>
<name>A0A0B7FSS3_THACB</name>
<evidence type="ECO:0000259" key="7">
    <source>
        <dbReference type="PROSITE" id="PS51380"/>
    </source>
</evidence>
<evidence type="ECO:0000313" key="8">
    <source>
        <dbReference type="EMBL" id="CEL60730.1"/>
    </source>
</evidence>
<evidence type="ECO:0000256" key="3">
    <source>
        <dbReference type="ARBA" id="ARBA00022989"/>
    </source>
</evidence>
<keyword evidence="2 6" id="KW-0812">Transmembrane</keyword>
<feature type="region of interest" description="Disordered" evidence="5">
    <location>
        <begin position="1"/>
        <end position="29"/>
    </location>
</feature>
<feature type="transmembrane region" description="Helical" evidence="6">
    <location>
        <begin position="1014"/>
        <end position="1030"/>
    </location>
</feature>
<sequence>MAQHPPGYHESTSPTRAVTREPPLYEPDPALPLPTTFKIGKSYTPPLISVSSVRNHLSVLGCFATLKHNVENAPPSLTSPPLELDPEIKWAIYLVRANDRFERWIDKVVNCAERQRGELTELTDAEIPPVDVLLLLHAYLLNPVGYYEDCESRYPCLKVIGGFPLDRVAGRMSRDEGQIHYSPTDSQIEEWELRTQEPYELPLLTTISDTVTLSCPMCASPDLRAPWLTEPTLDDIGDKTAIGKGYAQSGFSVNCQACGGIVTKNTLRAERFVKEFVRVRNGIRREKEIWFANSLINPHTYKPSPSLGSKFTKLCVEGIHDLDETPRLTPHIALGSYFGWDLSEAQRLIEAAFIRTRSTRAWMGDSISRLFRAFRHNSCVSIDLTGAALRQDKFTSQILSLVRDVSVTDVITDYHSFLDLCAHNSSKALVPTLMIDLGWHTHMLSGEQYSKDCWKLFEKVVGHEDKVEEGKLAASFDETARLWKSRFGENYSTCGCIPTRQNSGSSLKFWKKSASSSESKPETHPTEHNSIVAVNPKKGVAENRRSRTGSVSVSKDGANSISGHTQAFVGDYANTDGEPFSNIGLRGWDVDCVRQPFAVDSNEDRGDCCVRTMNNPEDAPFHVDLPVFHSSFPLPYRVFLLVGLGIFFWAANLHVLHLLGIDTIWVLDLRRDKVQSSSPPTPLPTARQPQLPYDLSSLEAVNLYKSVYKLFAVYGSWIGFGWLYFRLITAGDGEAMDIYKVLPALTGIGIVVGLVCPFNIMMKRERMRFLRSLWRCLSSSSSEPVYFSDVILADVFTSFAKVIADVWISVCMVLPKGTLLRAKTVGGLSESLVPIMMALPYAIRFRQCMMEYIGSQRKSGRALANAIKYATAFPVIFLSVAQRTSPTGPLDAKPEGEISRSGYFDHKIFKLWLLAVVVNSVYSFWWDVTNDWGLTLLKPSTWPAQHAAIPPRSPLLRPPRSGRSSPPLILLSRTNSSTGLSMAGSTYSDADGIIRERTSYPFGLRDNLLFRDSLVYYLVIFLNLFLRFTWSLKLSTHLDTVEELESSVFLMEALEVTRRWVWVFFRVEWEAIKKEQAGDVSARTRPYTPNEEIEFDLMGSSRGPSRSLTPDPLIK</sequence>
<dbReference type="AlphaFoldDB" id="A0A0B7FSS3"/>
<feature type="domain" description="EXS" evidence="7">
    <location>
        <begin position="824"/>
        <end position="1099"/>
    </location>
</feature>
<protein>
    <submittedName>
        <fullName evidence="8">Protein ERD1 homolog 1</fullName>
    </submittedName>
</protein>
<reference evidence="8 9" key="1">
    <citation type="submission" date="2014-11" db="EMBL/GenBank/DDBJ databases">
        <authorList>
            <person name="Wibberg Daniel"/>
        </authorList>
    </citation>
    <scope>NUCLEOTIDE SEQUENCE [LARGE SCALE GENOMIC DNA]</scope>
    <source>
        <strain evidence="8">Rhizoctonia solani AG1-IB 7/3/14</strain>
    </source>
</reference>
<feature type="transmembrane region" description="Helical" evidence="6">
    <location>
        <begin position="638"/>
        <end position="661"/>
    </location>
</feature>
<dbReference type="GO" id="GO:0005737">
    <property type="term" value="C:cytoplasm"/>
    <property type="evidence" value="ECO:0007669"/>
    <property type="project" value="TreeGrafter"/>
</dbReference>
<keyword evidence="4 6" id="KW-0472">Membrane</keyword>
<dbReference type="InterPro" id="IPR004342">
    <property type="entry name" value="EXS_C"/>
</dbReference>
<dbReference type="OrthoDB" id="2159384at2759"/>
<comment type="subcellular location">
    <subcellularLocation>
        <location evidence="1">Membrane</location>
        <topology evidence="1">Multi-pass membrane protein</topology>
    </subcellularLocation>
</comment>
<dbReference type="GO" id="GO:0016020">
    <property type="term" value="C:membrane"/>
    <property type="evidence" value="ECO:0007669"/>
    <property type="project" value="UniProtKB-SubCell"/>
</dbReference>
<evidence type="ECO:0000256" key="1">
    <source>
        <dbReference type="ARBA" id="ARBA00004141"/>
    </source>
</evidence>
<dbReference type="InterPro" id="IPR009836">
    <property type="entry name" value="GRDP-like"/>
</dbReference>
<keyword evidence="3 6" id="KW-1133">Transmembrane helix</keyword>
<dbReference type="Pfam" id="PF07173">
    <property type="entry name" value="GRDP-like"/>
    <property type="match status" value="1"/>
</dbReference>
<evidence type="ECO:0000256" key="2">
    <source>
        <dbReference type="ARBA" id="ARBA00022692"/>
    </source>
</evidence>
<evidence type="ECO:0000256" key="6">
    <source>
        <dbReference type="SAM" id="Phobius"/>
    </source>
</evidence>
<dbReference type="STRING" id="1108050.A0A0B7FSS3"/>
<dbReference type="PANTHER" id="PTHR10783">
    <property type="entry name" value="XENOTROPIC AND POLYTROPIC RETROVIRUS RECEPTOR 1-RELATED"/>
    <property type="match status" value="1"/>
</dbReference>
<proteinExistence type="predicted"/>
<dbReference type="Pfam" id="PF03124">
    <property type="entry name" value="EXS"/>
    <property type="match status" value="1"/>
</dbReference>
<feature type="transmembrane region" description="Helical" evidence="6">
    <location>
        <begin position="711"/>
        <end position="729"/>
    </location>
</feature>
<feature type="region of interest" description="Disordered" evidence="5">
    <location>
        <begin position="1096"/>
        <end position="1115"/>
    </location>
</feature>
<dbReference type="PANTHER" id="PTHR10783:SF46">
    <property type="entry name" value="PROTEIN ERD1 HOMOLOG 2"/>
    <property type="match status" value="1"/>
</dbReference>
<evidence type="ECO:0000256" key="5">
    <source>
        <dbReference type="SAM" id="MobiDB-lite"/>
    </source>
</evidence>
<feature type="transmembrane region" description="Helical" evidence="6">
    <location>
        <begin position="741"/>
        <end position="762"/>
    </location>
</feature>
<evidence type="ECO:0000256" key="4">
    <source>
        <dbReference type="ARBA" id="ARBA00023136"/>
    </source>
</evidence>
<dbReference type="EMBL" id="LN679104">
    <property type="protein sequence ID" value="CEL60730.1"/>
    <property type="molecule type" value="Genomic_DNA"/>
</dbReference>